<dbReference type="Proteomes" id="UP000250299">
    <property type="component" value="Chromosome"/>
</dbReference>
<protein>
    <submittedName>
        <fullName evidence="1">Uncharacterized protein</fullName>
    </submittedName>
</protein>
<dbReference type="EMBL" id="CP029693">
    <property type="protein sequence ID" value="AWY42271.1"/>
    <property type="molecule type" value="Genomic_DNA"/>
</dbReference>
<evidence type="ECO:0000313" key="1">
    <source>
        <dbReference type="EMBL" id="AWY42271.1"/>
    </source>
</evidence>
<sequence>MPFSYVSEIIEAIELDDVPWDQQCQAIMRLYQLILDANQAETLAFLEPSDEAVAVDFLDCVDALAVAPIFDDDTALDRDALRASREVVRLMNAGRITVLTSCGGA</sequence>
<name>A0A2Z4RMB4_PSEPU</name>
<organism evidence="1 2">
    <name type="scientific">Pseudomonas putida</name>
    <name type="common">Arthrobacter siderocapsulatus</name>
    <dbReference type="NCBI Taxonomy" id="303"/>
    <lineage>
        <taxon>Bacteria</taxon>
        <taxon>Pseudomonadati</taxon>
        <taxon>Pseudomonadota</taxon>
        <taxon>Gammaproteobacteria</taxon>
        <taxon>Pseudomonadales</taxon>
        <taxon>Pseudomonadaceae</taxon>
        <taxon>Pseudomonas</taxon>
    </lineage>
</organism>
<dbReference type="OrthoDB" id="9966677at2"/>
<gene>
    <name evidence="1" type="ORF">DKY63_21130</name>
</gene>
<evidence type="ECO:0000313" key="2">
    <source>
        <dbReference type="Proteomes" id="UP000250299"/>
    </source>
</evidence>
<proteinExistence type="predicted"/>
<dbReference type="AlphaFoldDB" id="A0A2Z4RMB4"/>
<accession>A0A2Z4RMB4</accession>
<dbReference type="RefSeq" id="WP_110965862.1">
    <property type="nucleotide sequence ID" value="NZ_CP029693.1"/>
</dbReference>
<reference evidence="1 2" key="1">
    <citation type="submission" date="2018-05" db="EMBL/GenBank/DDBJ databases">
        <title>Whole genome sequence of Pseudomonas putida JBC17.</title>
        <authorList>
            <person name="Lee Y.H."/>
            <person name="David K."/>
        </authorList>
    </citation>
    <scope>NUCLEOTIDE SEQUENCE [LARGE SCALE GENOMIC DNA]</scope>
    <source>
        <strain evidence="1 2">JBC17</strain>
    </source>
</reference>